<dbReference type="InterPro" id="IPR000525">
    <property type="entry name" value="Initiator_Rep_WH1"/>
</dbReference>
<dbReference type="GO" id="GO:0003887">
    <property type="term" value="F:DNA-directed DNA polymerase activity"/>
    <property type="evidence" value="ECO:0007669"/>
    <property type="project" value="InterPro"/>
</dbReference>
<organism evidence="3 4">
    <name type="scientific">Ligilactobacillus acidipiscis</name>
    <dbReference type="NCBI Taxonomy" id="89059"/>
    <lineage>
        <taxon>Bacteria</taxon>
        <taxon>Bacillati</taxon>
        <taxon>Bacillota</taxon>
        <taxon>Bacilli</taxon>
        <taxon>Lactobacillales</taxon>
        <taxon>Lactobacillaceae</taxon>
        <taxon>Ligilactobacillus</taxon>
    </lineage>
</organism>
<reference evidence="3" key="2">
    <citation type="submission" date="2021-09" db="EMBL/GenBank/DDBJ databases">
        <authorList>
            <person name="Gilroy R."/>
        </authorList>
    </citation>
    <scope>NUCLEOTIDE SEQUENCE</scope>
    <source>
        <strain evidence="3">CHK174-6876</strain>
    </source>
</reference>
<protein>
    <submittedName>
        <fullName evidence="3">Replication initiation protein</fullName>
    </submittedName>
</protein>
<accession>A0A921FAV7</accession>
<dbReference type="InterPro" id="IPR036388">
    <property type="entry name" value="WH-like_DNA-bd_sf"/>
</dbReference>
<evidence type="ECO:0000259" key="2">
    <source>
        <dbReference type="Pfam" id="PF01051"/>
    </source>
</evidence>
<proteinExistence type="inferred from homology"/>
<feature type="domain" description="Initiator Rep protein WH1" evidence="2">
    <location>
        <begin position="11"/>
        <end position="153"/>
    </location>
</feature>
<evidence type="ECO:0000313" key="4">
    <source>
        <dbReference type="Proteomes" id="UP000707535"/>
    </source>
</evidence>
<dbReference type="InterPro" id="IPR036390">
    <property type="entry name" value="WH_DNA-bd_sf"/>
</dbReference>
<sequence>MADKTQQIRSIVKYKNRLNSIPLRQFNPTEMDLFFSIAAQVRDRGSETITLSFKQLQKLSTYHRSTERLVADLESTYDKLLQLNAKTDDGDTITRFTLFNMYSISRSKQTVSIAVNSRFKSLFNDLDQWTVFGLEQFVGLKSTYSKTMYRLVKQFRTTGFRRFGMDEFRYLLAIPESYKSYHIMSRVVDVINSELPALIPGFKLTPIRQSEIDYPGKPVPKRGRGAAIVAFKAVWTKETVSQRKEVTPKEKRQKRGKITEKLPEWARKDYKPDIKPASPQQMAETKRLLAELRAKRTKK</sequence>
<comment type="similarity">
    <text evidence="1">Belongs to the initiator RepB protein family.</text>
</comment>
<evidence type="ECO:0000256" key="1">
    <source>
        <dbReference type="ARBA" id="ARBA00038283"/>
    </source>
</evidence>
<dbReference type="Pfam" id="PF01051">
    <property type="entry name" value="Rep3_N"/>
    <property type="match status" value="1"/>
</dbReference>
<gene>
    <name evidence="3" type="ORF">K8V00_06970</name>
</gene>
<evidence type="ECO:0000313" key="3">
    <source>
        <dbReference type="EMBL" id="HJE97347.1"/>
    </source>
</evidence>
<comment type="caution">
    <text evidence="3">The sequence shown here is derived from an EMBL/GenBank/DDBJ whole genome shotgun (WGS) entry which is preliminary data.</text>
</comment>
<dbReference type="Gene3D" id="1.10.10.10">
    <property type="entry name" value="Winged helix-like DNA-binding domain superfamily/Winged helix DNA-binding domain"/>
    <property type="match status" value="1"/>
</dbReference>
<dbReference type="AlphaFoldDB" id="A0A921FAV7"/>
<dbReference type="SUPFAM" id="SSF46785">
    <property type="entry name" value="Winged helix' DNA-binding domain"/>
    <property type="match status" value="1"/>
</dbReference>
<reference evidence="3" key="1">
    <citation type="journal article" date="2021" name="PeerJ">
        <title>Extensive microbial diversity within the chicken gut microbiome revealed by metagenomics and culture.</title>
        <authorList>
            <person name="Gilroy R."/>
            <person name="Ravi A."/>
            <person name="Getino M."/>
            <person name="Pursley I."/>
            <person name="Horton D.L."/>
            <person name="Alikhan N.F."/>
            <person name="Baker D."/>
            <person name="Gharbi K."/>
            <person name="Hall N."/>
            <person name="Watson M."/>
            <person name="Adriaenssens E.M."/>
            <person name="Foster-Nyarko E."/>
            <person name="Jarju S."/>
            <person name="Secka A."/>
            <person name="Antonio M."/>
            <person name="Oren A."/>
            <person name="Chaudhuri R.R."/>
            <person name="La Ragione R."/>
            <person name="Hildebrand F."/>
            <person name="Pallen M.J."/>
        </authorList>
    </citation>
    <scope>NUCLEOTIDE SEQUENCE</scope>
    <source>
        <strain evidence="3">CHK174-6876</strain>
    </source>
</reference>
<dbReference type="EMBL" id="DYXG01000066">
    <property type="protein sequence ID" value="HJE97347.1"/>
    <property type="molecule type" value="Genomic_DNA"/>
</dbReference>
<name>A0A921FAV7_9LACO</name>
<dbReference type="GO" id="GO:0006270">
    <property type="term" value="P:DNA replication initiation"/>
    <property type="evidence" value="ECO:0007669"/>
    <property type="project" value="InterPro"/>
</dbReference>
<dbReference type="Proteomes" id="UP000707535">
    <property type="component" value="Unassembled WGS sequence"/>
</dbReference>